<feature type="domain" description="Ppx/GppA phosphatase N-terminal" evidence="2">
    <location>
        <begin position="19"/>
        <end position="298"/>
    </location>
</feature>
<gene>
    <name evidence="3" type="ORF">CP985_10535</name>
</gene>
<dbReference type="GO" id="GO:0016462">
    <property type="term" value="F:pyrophosphatase activity"/>
    <property type="evidence" value="ECO:0007669"/>
    <property type="project" value="TreeGrafter"/>
</dbReference>
<dbReference type="CDD" id="cd24052">
    <property type="entry name" value="ASKHA_NBD_HpPPX-GppA-like"/>
    <property type="match status" value="1"/>
</dbReference>
<protein>
    <submittedName>
        <fullName evidence="3">Guanosine polyphosphate pyrophosphohydrolase</fullName>
    </submittedName>
</protein>
<accession>A0AAX2AFR3</accession>
<dbReference type="RefSeq" id="WP_114842376.1">
    <property type="nucleotide sequence ID" value="NZ_CP031219.1"/>
</dbReference>
<dbReference type="InterPro" id="IPR030673">
    <property type="entry name" value="PyroPPase_GppA_Ppx"/>
</dbReference>
<dbReference type="InterPro" id="IPR050273">
    <property type="entry name" value="GppA/Ppx_hydrolase"/>
</dbReference>
<dbReference type="Gene3D" id="3.30.420.40">
    <property type="match status" value="1"/>
</dbReference>
<dbReference type="Gene3D" id="1.10.3210.10">
    <property type="entry name" value="Hypothetical protein af1432"/>
    <property type="match status" value="1"/>
</dbReference>
<evidence type="ECO:0000259" key="2">
    <source>
        <dbReference type="Pfam" id="PF02541"/>
    </source>
</evidence>
<evidence type="ECO:0000313" key="3">
    <source>
        <dbReference type="EMBL" id="RXK15036.1"/>
    </source>
</evidence>
<evidence type="ECO:0000313" key="4">
    <source>
        <dbReference type="Proteomes" id="UP000290092"/>
    </source>
</evidence>
<dbReference type="SUPFAM" id="SSF53067">
    <property type="entry name" value="Actin-like ATPase domain"/>
    <property type="match status" value="2"/>
</dbReference>
<evidence type="ECO:0000256" key="1">
    <source>
        <dbReference type="ARBA" id="ARBA00022801"/>
    </source>
</evidence>
<dbReference type="Gene3D" id="3.30.420.150">
    <property type="entry name" value="Exopolyphosphatase. Domain 2"/>
    <property type="match status" value="1"/>
</dbReference>
<dbReference type="EMBL" id="NXID01000042">
    <property type="protein sequence ID" value="RXK15036.1"/>
    <property type="molecule type" value="Genomic_DNA"/>
</dbReference>
<dbReference type="PANTHER" id="PTHR30005:SF0">
    <property type="entry name" value="RETROGRADE REGULATION PROTEIN 2"/>
    <property type="match status" value="1"/>
</dbReference>
<proteinExistence type="predicted"/>
<dbReference type="InterPro" id="IPR043129">
    <property type="entry name" value="ATPase_NBD"/>
</dbReference>
<keyword evidence="4" id="KW-1185">Reference proteome</keyword>
<dbReference type="AlphaFoldDB" id="A0AAX2AFR3"/>
<dbReference type="PIRSF" id="PIRSF001267">
    <property type="entry name" value="Pyrophosphatase_GppA_Ppx"/>
    <property type="match status" value="1"/>
</dbReference>
<dbReference type="Proteomes" id="UP000290092">
    <property type="component" value="Unassembled WGS sequence"/>
</dbReference>
<dbReference type="SUPFAM" id="SSF109604">
    <property type="entry name" value="HD-domain/PDEase-like"/>
    <property type="match status" value="1"/>
</dbReference>
<reference evidence="3 4" key="1">
    <citation type="submission" date="2017-09" db="EMBL/GenBank/DDBJ databases">
        <title>Genomics of the genus Arcobacter.</title>
        <authorList>
            <person name="Perez-Cataluna A."/>
            <person name="Figueras M.J."/>
            <person name="Salas-Masso N."/>
        </authorList>
    </citation>
    <scope>NUCLEOTIDE SEQUENCE [LARGE SCALE GENOMIC DNA]</scope>
    <source>
        <strain evidence="3 4">CECT 7386</strain>
    </source>
</reference>
<dbReference type="PANTHER" id="PTHR30005">
    <property type="entry name" value="EXOPOLYPHOSPHATASE"/>
    <property type="match status" value="1"/>
</dbReference>
<dbReference type="KEGG" id="amyt:AMYT_1973"/>
<comment type="caution">
    <text evidence="3">The sequence shown here is derived from an EMBL/GenBank/DDBJ whole genome shotgun (WGS) entry which is preliminary data.</text>
</comment>
<dbReference type="InterPro" id="IPR003695">
    <property type="entry name" value="Ppx_GppA_N"/>
</dbReference>
<organism evidence="3 4">
    <name type="scientific">Malaciobacter mytili LMG 24559</name>
    <dbReference type="NCBI Taxonomy" id="1032238"/>
    <lineage>
        <taxon>Bacteria</taxon>
        <taxon>Pseudomonadati</taxon>
        <taxon>Campylobacterota</taxon>
        <taxon>Epsilonproteobacteria</taxon>
        <taxon>Campylobacterales</taxon>
        <taxon>Arcobacteraceae</taxon>
        <taxon>Malaciobacter</taxon>
    </lineage>
</organism>
<keyword evidence="1" id="KW-0378">Hydrolase</keyword>
<name>A0AAX2AFR3_9BACT</name>
<dbReference type="Pfam" id="PF02541">
    <property type="entry name" value="Ppx-GppA"/>
    <property type="match status" value="1"/>
</dbReference>
<sequence length="490" mass="55473">MAKITTIIDIGSNSMRMVVLQKSSRFAFHLINETKSRVKISEGCYENGGNLQEIPMNRAFNSLKSFLNISKSLKAKKVICVATSALRDAPNSKVFLSRVKKDLGLNIKVINGEKEAYYGGVAAVNLLHNNEFVTVDIGGGSTEFCFIKEGKIEKSISLDIGTVRLKELFFDKNNINGAKEYIKKSLEKIFELEIEIPSVVVGIGGSIRAISKAIMKSIDYPLDVLHGFTYEVSKNKKLINLIIESKDSDKLKDLGIKKDRFDTIKEGTFIFNTILEELKTKKVITSGVGVREGVYLCDILRNSNHRFPSNFNVSVRSLLDRFETDGNQSAYYGNNAAKIFEALKPLHNLEDRYKTLLVIASKLHSIGTTLNYYKVNDNTFNFILNGLNYDFLHSSRVIVAHIIKFSKKSLPTRKDMEIYKDLLPSFETMQWLSFMISLNLTINQDFSKPKVQYLLEDELLTIKMPEYSFIVESSLDKLELPKNLEIKLVC</sequence>